<dbReference type="Proteomes" id="UP001370490">
    <property type="component" value="Unassembled WGS sequence"/>
</dbReference>
<sequence length="207" mass="22872">MDSECMIPGRGVQWVFTGNPSVKKHLYAEKLSKLLEVPHISMSSLVRQELSPNSSLYNEIATAVNKAKIVPEDIIFGLLSKRLEDGYNKGESGFILNGIPRTQLQAILDQLADIDLVINFKCTENEDWWLKGRSGGVVSHCGSPSLGTSGSTSFDVTPHHTHGKSSKPCGRGALKEKLNLYEQQSKPMEDNYRQQKKLLDFQVGSAP</sequence>
<dbReference type="AlphaFoldDB" id="A0AAN8URD3"/>
<feature type="region of interest" description="Disordered" evidence="7">
    <location>
        <begin position="149"/>
        <end position="172"/>
    </location>
</feature>
<dbReference type="GO" id="GO:0004017">
    <property type="term" value="F:AMP kinase activity"/>
    <property type="evidence" value="ECO:0007669"/>
    <property type="project" value="UniProtKB-EC"/>
</dbReference>
<evidence type="ECO:0000256" key="4">
    <source>
        <dbReference type="ARBA" id="ARBA00022741"/>
    </source>
</evidence>
<gene>
    <name evidence="8" type="ORF">RJ641_014223</name>
</gene>
<protein>
    <recommendedName>
        <fullName evidence="2">adenylate kinase</fullName>
        <ecNumber evidence="2">2.7.4.3</ecNumber>
    </recommendedName>
    <alternativeName>
        <fullName evidence="6">ATP:AMP phosphotransferase</fullName>
    </alternativeName>
</protein>
<evidence type="ECO:0000256" key="2">
    <source>
        <dbReference type="ARBA" id="ARBA00012955"/>
    </source>
</evidence>
<evidence type="ECO:0000313" key="8">
    <source>
        <dbReference type="EMBL" id="KAK6920545.1"/>
    </source>
</evidence>
<dbReference type="SUPFAM" id="SSF52540">
    <property type="entry name" value="P-loop containing nucleoside triphosphate hydrolases"/>
    <property type="match status" value="1"/>
</dbReference>
<evidence type="ECO:0000256" key="1">
    <source>
        <dbReference type="ARBA" id="ARBA00007220"/>
    </source>
</evidence>
<dbReference type="InterPro" id="IPR000850">
    <property type="entry name" value="Adenylat/UMP-CMP_kin"/>
</dbReference>
<keyword evidence="9" id="KW-1185">Reference proteome</keyword>
<evidence type="ECO:0000256" key="6">
    <source>
        <dbReference type="ARBA" id="ARBA00031517"/>
    </source>
</evidence>
<dbReference type="CDD" id="cd01428">
    <property type="entry name" value="ADK"/>
    <property type="match status" value="1"/>
</dbReference>
<evidence type="ECO:0000256" key="5">
    <source>
        <dbReference type="ARBA" id="ARBA00022777"/>
    </source>
</evidence>
<dbReference type="EMBL" id="JBAMMX010000020">
    <property type="protein sequence ID" value="KAK6920545.1"/>
    <property type="molecule type" value="Genomic_DNA"/>
</dbReference>
<comment type="caution">
    <text evidence="8">The sequence shown here is derived from an EMBL/GenBank/DDBJ whole genome shotgun (WGS) entry which is preliminary data.</text>
</comment>
<evidence type="ECO:0000256" key="7">
    <source>
        <dbReference type="SAM" id="MobiDB-lite"/>
    </source>
</evidence>
<evidence type="ECO:0000256" key="3">
    <source>
        <dbReference type="ARBA" id="ARBA00022679"/>
    </source>
</evidence>
<reference evidence="8 9" key="1">
    <citation type="submission" date="2023-12" db="EMBL/GenBank/DDBJ databases">
        <title>A high-quality genome assembly for Dillenia turbinata (Dilleniales).</title>
        <authorList>
            <person name="Chanderbali A."/>
        </authorList>
    </citation>
    <scope>NUCLEOTIDE SEQUENCE [LARGE SCALE GENOMIC DNA]</scope>
    <source>
        <strain evidence="8">LSX21</strain>
        <tissue evidence="8">Leaf</tissue>
    </source>
</reference>
<keyword evidence="5" id="KW-0418">Kinase</keyword>
<organism evidence="8 9">
    <name type="scientific">Dillenia turbinata</name>
    <dbReference type="NCBI Taxonomy" id="194707"/>
    <lineage>
        <taxon>Eukaryota</taxon>
        <taxon>Viridiplantae</taxon>
        <taxon>Streptophyta</taxon>
        <taxon>Embryophyta</taxon>
        <taxon>Tracheophyta</taxon>
        <taxon>Spermatophyta</taxon>
        <taxon>Magnoliopsida</taxon>
        <taxon>eudicotyledons</taxon>
        <taxon>Gunneridae</taxon>
        <taxon>Pentapetalae</taxon>
        <taxon>Dilleniales</taxon>
        <taxon>Dilleniaceae</taxon>
        <taxon>Dillenia</taxon>
    </lineage>
</organism>
<dbReference type="EC" id="2.7.4.3" evidence="2"/>
<comment type="similarity">
    <text evidence="1">Belongs to the adenylate kinase family.</text>
</comment>
<name>A0AAN8URD3_9MAGN</name>
<proteinExistence type="inferred from homology"/>
<accession>A0AAN8URD3</accession>
<dbReference type="InterPro" id="IPR027417">
    <property type="entry name" value="P-loop_NTPase"/>
</dbReference>
<keyword evidence="4" id="KW-0547">Nucleotide-binding</keyword>
<dbReference type="PANTHER" id="PTHR23359">
    <property type="entry name" value="NUCLEOTIDE KINASE"/>
    <property type="match status" value="1"/>
</dbReference>
<dbReference type="Gene3D" id="3.40.50.300">
    <property type="entry name" value="P-loop containing nucleotide triphosphate hydrolases"/>
    <property type="match status" value="1"/>
</dbReference>
<evidence type="ECO:0000313" key="9">
    <source>
        <dbReference type="Proteomes" id="UP001370490"/>
    </source>
</evidence>
<dbReference type="Pfam" id="PF00406">
    <property type="entry name" value="ADK"/>
    <property type="match status" value="1"/>
</dbReference>
<keyword evidence="3" id="KW-0808">Transferase</keyword>
<dbReference type="GO" id="GO:0005524">
    <property type="term" value="F:ATP binding"/>
    <property type="evidence" value="ECO:0007669"/>
    <property type="project" value="InterPro"/>
</dbReference>